<protein>
    <submittedName>
        <fullName evidence="1">Uncharacterized protein</fullName>
    </submittedName>
</protein>
<organism evidence="1 2">
    <name type="scientific">Archangium gephyra</name>
    <dbReference type="NCBI Taxonomy" id="48"/>
    <lineage>
        <taxon>Bacteria</taxon>
        <taxon>Pseudomonadati</taxon>
        <taxon>Myxococcota</taxon>
        <taxon>Myxococcia</taxon>
        <taxon>Myxococcales</taxon>
        <taxon>Cystobacterineae</taxon>
        <taxon>Archangiaceae</taxon>
        <taxon>Archangium</taxon>
    </lineage>
</organism>
<comment type="caution">
    <text evidence="1">The sequence shown here is derived from an EMBL/GenBank/DDBJ whole genome shotgun (WGS) entry which is preliminary data.</text>
</comment>
<dbReference type="Proteomes" id="UP000249061">
    <property type="component" value="Unassembled WGS sequence"/>
</dbReference>
<reference evidence="1 2" key="1">
    <citation type="submission" date="2017-08" db="EMBL/GenBank/DDBJ databases">
        <title>Infants hospitalized years apart are colonized by the same room-sourced microbial strains.</title>
        <authorList>
            <person name="Brooks B."/>
            <person name="Olm M.R."/>
            <person name="Firek B.A."/>
            <person name="Baker R."/>
            <person name="Thomas B.C."/>
            <person name="Morowitz M.J."/>
            <person name="Banfield J.F."/>
        </authorList>
    </citation>
    <scope>NUCLEOTIDE SEQUENCE [LARGE SCALE GENOMIC DNA]</scope>
    <source>
        <strain evidence="1">S2_003_000_R2_14</strain>
    </source>
</reference>
<dbReference type="EMBL" id="QFQP01000002">
    <property type="protein sequence ID" value="PZR17308.1"/>
    <property type="molecule type" value="Genomic_DNA"/>
</dbReference>
<gene>
    <name evidence="1" type="ORF">DI536_02995</name>
</gene>
<sequence>MSALLTHLTAVERLAAHVNALPPEFARALGEDLEYARFGAALPDLPRFGTWIRGAEAWFSRGGLPHYTRLMTEQAPVHFGLKAAELVTNGALIGVDAGLAYLAGYFTQLCVTRALEPLLEQLVNQHRHQGELLPVARARIQWTQSLLFMQDLHGTPLVGTPAVRSKLQIRKASSAKGVGRGFYELIRVSALDAFGQAPSKLEVDGWMRGLYVFSLALGSPLGRLKIMSGTPLASRELYRSEGVDVFARVDEGLQRTRELLVVLAGMIRRNSWSPRSKAKFLELCPEGSPSRLTAA</sequence>
<dbReference type="AlphaFoldDB" id="A0A2W5V7A8"/>
<evidence type="ECO:0000313" key="1">
    <source>
        <dbReference type="EMBL" id="PZR17308.1"/>
    </source>
</evidence>
<accession>A0A2W5V7A8</accession>
<evidence type="ECO:0000313" key="2">
    <source>
        <dbReference type="Proteomes" id="UP000249061"/>
    </source>
</evidence>
<proteinExistence type="predicted"/>
<name>A0A2W5V7A8_9BACT</name>